<dbReference type="GO" id="GO:0005524">
    <property type="term" value="F:ATP binding"/>
    <property type="evidence" value="ECO:0007669"/>
    <property type="project" value="UniProtKB-KW"/>
</dbReference>
<dbReference type="InterPro" id="IPR039421">
    <property type="entry name" value="Type_1_exporter"/>
</dbReference>
<dbReference type="GO" id="GO:0016887">
    <property type="term" value="F:ATP hydrolysis activity"/>
    <property type="evidence" value="ECO:0007669"/>
    <property type="project" value="InterPro"/>
</dbReference>
<comment type="subcellular location">
    <subcellularLocation>
        <location evidence="1">Cell membrane</location>
        <topology evidence="1">Multi-pass membrane protein</topology>
    </subcellularLocation>
</comment>
<dbReference type="PROSITE" id="PS50893">
    <property type="entry name" value="ABC_TRANSPORTER_2"/>
    <property type="match status" value="1"/>
</dbReference>
<dbReference type="InterPro" id="IPR003439">
    <property type="entry name" value="ABC_transporter-like_ATP-bd"/>
</dbReference>
<gene>
    <name evidence="10" type="ORF">EH207_11170</name>
</gene>
<feature type="transmembrane region" description="Helical" evidence="7">
    <location>
        <begin position="241"/>
        <end position="263"/>
    </location>
</feature>
<dbReference type="RefSeq" id="WP_137714049.1">
    <property type="nucleotide sequence ID" value="NZ_CP034035.1"/>
</dbReference>
<evidence type="ECO:0000256" key="2">
    <source>
        <dbReference type="ARBA" id="ARBA00022692"/>
    </source>
</evidence>
<evidence type="ECO:0000256" key="1">
    <source>
        <dbReference type="ARBA" id="ARBA00004651"/>
    </source>
</evidence>
<keyword evidence="6 7" id="KW-0472">Membrane</keyword>
<dbReference type="EMBL" id="CP034035">
    <property type="protein sequence ID" value="QCR09036.1"/>
    <property type="molecule type" value="Genomic_DNA"/>
</dbReference>
<evidence type="ECO:0000256" key="4">
    <source>
        <dbReference type="ARBA" id="ARBA00022840"/>
    </source>
</evidence>
<protein>
    <submittedName>
        <fullName evidence="10">Cyclic peptide export ABC transporter</fullName>
    </submittedName>
</protein>
<feature type="domain" description="ABC transmembrane type-1" evidence="9">
    <location>
        <begin position="23"/>
        <end position="301"/>
    </location>
</feature>
<dbReference type="PANTHER" id="PTHR24221:SF654">
    <property type="entry name" value="ATP-BINDING CASSETTE SUB-FAMILY B MEMBER 6"/>
    <property type="match status" value="1"/>
</dbReference>
<dbReference type="KEGG" id="brb:EH207_11170"/>
<dbReference type="InterPro" id="IPR036640">
    <property type="entry name" value="ABC1_TM_sf"/>
</dbReference>
<accession>A0A4P8QR46</accession>
<proteinExistence type="predicted"/>
<dbReference type="Pfam" id="PF00005">
    <property type="entry name" value="ABC_tran"/>
    <property type="match status" value="1"/>
</dbReference>
<keyword evidence="3" id="KW-0547">Nucleotide-binding</keyword>
<evidence type="ECO:0000259" key="8">
    <source>
        <dbReference type="PROSITE" id="PS50893"/>
    </source>
</evidence>
<dbReference type="Proteomes" id="UP000299580">
    <property type="component" value="Chromosome"/>
</dbReference>
<feature type="domain" description="ABC transporter" evidence="8">
    <location>
        <begin position="337"/>
        <end position="552"/>
    </location>
</feature>
<dbReference type="NCBIfam" id="TIGR01194">
    <property type="entry name" value="cyc_pep_trnsptr"/>
    <property type="match status" value="1"/>
</dbReference>
<dbReference type="InterPro" id="IPR017871">
    <property type="entry name" value="ABC_transporter-like_CS"/>
</dbReference>
<evidence type="ECO:0000256" key="7">
    <source>
        <dbReference type="SAM" id="Phobius"/>
    </source>
</evidence>
<dbReference type="PANTHER" id="PTHR24221">
    <property type="entry name" value="ATP-BINDING CASSETTE SUB-FAMILY B"/>
    <property type="match status" value="1"/>
</dbReference>
<evidence type="ECO:0000256" key="3">
    <source>
        <dbReference type="ARBA" id="ARBA00022741"/>
    </source>
</evidence>
<dbReference type="InterPro" id="IPR005898">
    <property type="entry name" value="Cyc_pep_transpt_SyrD/YojI"/>
</dbReference>
<reference evidence="10 11" key="1">
    <citation type="submission" date="2018-11" db="EMBL/GenBank/DDBJ databases">
        <title>Genome sequences of Brenneria nigrifluens and Brenneria rubrifaciens.</title>
        <authorList>
            <person name="Poret-Peterson A.T."/>
            <person name="McClean A.E."/>
            <person name="Kluepfel D.A."/>
        </authorList>
    </citation>
    <scope>NUCLEOTIDE SEQUENCE [LARGE SCALE GENOMIC DNA]</scope>
    <source>
        <strain evidence="10 11">6D370</strain>
    </source>
</reference>
<feature type="transmembrane region" description="Helical" evidence="7">
    <location>
        <begin position="21"/>
        <end position="46"/>
    </location>
</feature>
<dbReference type="Pfam" id="PF00664">
    <property type="entry name" value="ABC_membrane"/>
    <property type="match status" value="1"/>
</dbReference>
<evidence type="ECO:0000313" key="11">
    <source>
        <dbReference type="Proteomes" id="UP000299580"/>
    </source>
</evidence>
<dbReference type="GO" id="GO:0015833">
    <property type="term" value="P:peptide transport"/>
    <property type="evidence" value="ECO:0007669"/>
    <property type="project" value="InterPro"/>
</dbReference>
<sequence>MSNSIAKNPASRLLLSLLRGSRGVLAIATFASVVNGISSVLLITVINKALLTDKENYAPLACYFSVLIVVAIVCRILSGVIFAKLSQGTMAQMRKLISDRVARAPFRQIETLGASRAQSIITDDSTSVSMLFFTLPNIVMQGSIVLGCLGYLAWLSLPIFFLALAVVIIGSLGYSFGGSTAIASLRAAGQAQDRLFSHFNALFSGAKELKLHVSRAHTFLNQSLGREIEAVRKNRTRAFGVYAFGVGWILFLFYAFLGLVIFSPTVIPGLESTKLAGYVIVFLFMLMPLEGLLNSIPTLNSARVSLRRIGAILSELDERENIDKAISASEFGEAATLRLSGVTHSYYREKEDGVFQLGPIDMTLKRGEITFLIGGNGCGKTTLAKLLIGLYTPEKGTITVDGHGITDGNRANYRQLFSAIFSDFHLFESLIGLNDAGSTLDARANALLAKLHLDHKVKIENGYFSTRDLSQGQRKRLALVVAYLEDRPFYLFDEWAADQDPLFKRVFYQELLPELAVRGKAVLAITHDDRFFHLADHCLKLESGRLIAHVDIAVQ</sequence>
<dbReference type="GO" id="GO:1904680">
    <property type="term" value="F:peptide transmembrane transporter activity"/>
    <property type="evidence" value="ECO:0007669"/>
    <property type="project" value="InterPro"/>
</dbReference>
<keyword evidence="5 7" id="KW-1133">Transmembrane helix</keyword>
<evidence type="ECO:0000256" key="6">
    <source>
        <dbReference type="ARBA" id="ARBA00023136"/>
    </source>
</evidence>
<evidence type="ECO:0000313" key="10">
    <source>
        <dbReference type="EMBL" id="QCR09036.1"/>
    </source>
</evidence>
<dbReference type="SUPFAM" id="SSF90123">
    <property type="entry name" value="ABC transporter transmembrane region"/>
    <property type="match status" value="1"/>
</dbReference>
<dbReference type="Gene3D" id="1.20.1560.10">
    <property type="entry name" value="ABC transporter type 1, transmembrane domain"/>
    <property type="match status" value="1"/>
</dbReference>
<dbReference type="GO" id="GO:0140359">
    <property type="term" value="F:ABC-type transporter activity"/>
    <property type="evidence" value="ECO:0007669"/>
    <property type="project" value="InterPro"/>
</dbReference>
<dbReference type="InterPro" id="IPR003593">
    <property type="entry name" value="AAA+_ATPase"/>
</dbReference>
<dbReference type="Gene3D" id="3.40.50.300">
    <property type="entry name" value="P-loop containing nucleotide triphosphate hydrolases"/>
    <property type="match status" value="1"/>
</dbReference>
<keyword evidence="2 7" id="KW-0812">Transmembrane</keyword>
<dbReference type="GO" id="GO:0005886">
    <property type="term" value="C:plasma membrane"/>
    <property type="evidence" value="ECO:0007669"/>
    <property type="project" value="UniProtKB-SubCell"/>
</dbReference>
<feature type="transmembrane region" description="Helical" evidence="7">
    <location>
        <begin position="130"/>
        <end position="153"/>
    </location>
</feature>
<feature type="transmembrane region" description="Helical" evidence="7">
    <location>
        <begin position="275"/>
        <end position="293"/>
    </location>
</feature>
<dbReference type="PROSITE" id="PS50929">
    <property type="entry name" value="ABC_TM1F"/>
    <property type="match status" value="1"/>
</dbReference>
<organism evidence="10 11">
    <name type="scientific">Brenneria rubrifaciens</name>
    <dbReference type="NCBI Taxonomy" id="55213"/>
    <lineage>
        <taxon>Bacteria</taxon>
        <taxon>Pseudomonadati</taxon>
        <taxon>Pseudomonadota</taxon>
        <taxon>Gammaproteobacteria</taxon>
        <taxon>Enterobacterales</taxon>
        <taxon>Pectobacteriaceae</taxon>
        <taxon>Brenneria</taxon>
    </lineage>
</organism>
<dbReference type="PROSITE" id="PS00211">
    <property type="entry name" value="ABC_TRANSPORTER_1"/>
    <property type="match status" value="1"/>
</dbReference>
<evidence type="ECO:0000256" key="5">
    <source>
        <dbReference type="ARBA" id="ARBA00022989"/>
    </source>
</evidence>
<dbReference type="OrthoDB" id="9760776at2"/>
<dbReference type="SMART" id="SM00382">
    <property type="entry name" value="AAA"/>
    <property type="match status" value="1"/>
</dbReference>
<dbReference type="InterPro" id="IPR027417">
    <property type="entry name" value="P-loop_NTPase"/>
</dbReference>
<keyword evidence="11" id="KW-1185">Reference proteome</keyword>
<keyword evidence="4" id="KW-0067">ATP-binding</keyword>
<dbReference type="GO" id="GO:0034040">
    <property type="term" value="F:ATPase-coupled lipid transmembrane transporter activity"/>
    <property type="evidence" value="ECO:0007669"/>
    <property type="project" value="TreeGrafter"/>
</dbReference>
<dbReference type="InterPro" id="IPR011527">
    <property type="entry name" value="ABC1_TM_dom"/>
</dbReference>
<dbReference type="AlphaFoldDB" id="A0A4P8QR46"/>
<evidence type="ECO:0000259" key="9">
    <source>
        <dbReference type="PROSITE" id="PS50929"/>
    </source>
</evidence>
<feature type="transmembrane region" description="Helical" evidence="7">
    <location>
        <begin position="58"/>
        <end position="85"/>
    </location>
</feature>
<feature type="transmembrane region" description="Helical" evidence="7">
    <location>
        <begin position="159"/>
        <end position="177"/>
    </location>
</feature>
<dbReference type="SUPFAM" id="SSF52540">
    <property type="entry name" value="P-loop containing nucleoside triphosphate hydrolases"/>
    <property type="match status" value="1"/>
</dbReference>
<name>A0A4P8QR46_9GAMM</name>